<protein>
    <submittedName>
        <fullName evidence="2">Uncharacterized protein</fullName>
    </submittedName>
</protein>
<keyword evidence="3" id="KW-1185">Reference proteome</keyword>
<dbReference type="OrthoDB" id="515796at2759"/>
<feature type="compositionally biased region" description="Low complexity" evidence="1">
    <location>
        <begin position="129"/>
        <end position="151"/>
    </location>
</feature>
<comment type="caution">
    <text evidence="2">The sequence shown here is derived from an EMBL/GenBank/DDBJ whole genome shotgun (WGS) entry which is preliminary data.</text>
</comment>
<dbReference type="EMBL" id="SIDB01000012">
    <property type="protein sequence ID" value="KAI3425034.1"/>
    <property type="molecule type" value="Genomic_DNA"/>
</dbReference>
<gene>
    <name evidence="2" type="ORF">D9Q98_008412</name>
</gene>
<organism evidence="2 3">
    <name type="scientific">Chlorella vulgaris</name>
    <name type="common">Green alga</name>
    <dbReference type="NCBI Taxonomy" id="3077"/>
    <lineage>
        <taxon>Eukaryota</taxon>
        <taxon>Viridiplantae</taxon>
        <taxon>Chlorophyta</taxon>
        <taxon>core chlorophytes</taxon>
        <taxon>Trebouxiophyceae</taxon>
        <taxon>Chlorellales</taxon>
        <taxon>Chlorellaceae</taxon>
        <taxon>Chlorella clade</taxon>
        <taxon>Chlorella</taxon>
    </lineage>
</organism>
<feature type="region of interest" description="Disordered" evidence="1">
    <location>
        <begin position="193"/>
        <end position="240"/>
    </location>
</feature>
<dbReference type="AlphaFoldDB" id="A0A9D4YTD8"/>
<feature type="region of interest" description="Disordered" evidence="1">
    <location>
        <begin position="124"/>
        <end position="155"/>
    </location>
</feature>
<proteinExistence type="predicted"/>
<accession>A0A9D4YTD8</accession>
<evidence type="ECO:0000313" key="2">
    <source>
        <dbReference type="EMBL" id="KAI3425034.1"/>
    </source>
</evidence>
<name>A0A9D4YTD8_CHLVU</name>
<evidence type="ECO:0000256" key="1">
    <source>
        <dbReference type="SAM" id="MobiDB-lite"/>
    </source>
</evidence>
<reference evidence="2" key="1">
    <citation type="journal article" date="2019" name="Plant J.">
        <title>Chlorella vulgaris genome assembly and annotation reveals the molecular basis for metabolic acclimation to high light conditions.</title>
        <authorList>
            <person name="Cecchin M."/>
            <person name="Marcolungo L."/>
            <person name="Rossato M."/>
            <person name="Girolomoni L."/>
            <person name="Cosentino E."/>
            <person name="Cuine S."/>
            <person name="Li-Beisson Y."/>
            <person name="Delledonne M."/>
            <person name="Ballottari M."/>
        </authorList>
    </citation>
    <scope>NUCLEOTIDE SEQUENCE</scope>
    <source>
        <strain evidence="2">211/11P</strain>
    </source>
</reference>
<dbReference type="Proteomes" id="UP001055712">
    <property type="component" value="Unassembled WGS sequence"/>
</dbReference>
<reference evidence="2" key="2">
    <citation type="submission" date="2020-11" db="EMBL/GenBank/DDBJ databases">
        <authorList>
            <person name="Cecchin M."/>
            <person name="Marcolungo L."/>
            <person name="Rossato M."/>
            <person name="Girolomoni L."/>
            <person name="Cosentino E."/>
            <person name="Cuine S."/>
            <person name="Li-Beisson Y."/>
            <person name="Delledonne M."/>
            <person name="Ballottari M."/>
        </authorList>
    </citation>
    <scope>NUCLEOTIDE SEQUENCE</scope>
    <source>
        <strain evidence="2">211/11P</strain>
        <tissue evidence="2">Whole cell</tissue>
    </source>
</reference>
<sequence length="330" mass="33641">MASVVCSGAAGLVASAAELQASLRPTDYVYGQPTAAQLAAMRRALQQQSDCSPLAPSTVQNPTVAVPTVVTRAQAALQGAAPEVAAKPSSTLAASVDDLFNNHLALDLDDDCLRLLLGEDADESAPCVSAGSGKAGSGASEKSSGTAAGEADAASHEDDDIAMLFGEMRHTVGPSLEPLELHLLGTAHLHATDDADTSSEAGGHAGDNEGLATEHSGGTPTKRARQGADHESSPSSRGGLMLSMNYEKAAESINLELLASGRKACAPLFSDGTEAMLPAMLLSPLLGFADIDSPDSPHSLASGCDAMEPLSGLDLQRLDSTSKRKRAVCL</sequence>
<evidence type="ECO:0000313" key="3">
    <source>
        <dbReference type="Proteomes" id="UP001055712"/>
    </source>
</evidence>